<accession>A0AAI9XBF9</accession>
<dbReference type="EMBL" id="LACB01000047">
    <property type="protein sequence ID" value="KAJ9490812.1"/>
    <property type="molecule type" value="Genomic_DNA"/>
</dbReference>
<dbReference type="Proteomes" id="UP001227192">
    <property type="component" value="Unassembled WGS sequence"/>
</dbReference>
<evidence type="ECO:0000313" key="2">
    <source>
        <dbReference type="Proteomes" id="UP001227192"/>
    </source>
</evidence>
<reference evidence="1" key="1">
    <citation type="submission" date="2015-06" db="EMBL/GenBank/DDBJ databases">
        <authorList>
            <person name="Nguyen H."/>
        </authorList>
    </citation>
    <scope>NUCLEOTIDE SEQUENCE</scope>
    <source>
        <strain evidence="1">DAOM 180753</strain>
    </source>
</reference>
<proteinExistence type="predicted"/>
<organism evidence="1 2">
    <name type="scientific">Penicillium thymicola</name>
    <dbReference type="NCBI Taxonomy" id="293382"/>
    <lineage>
        <taxon>Eukaryota</taxon>
        <taxon>Fungi</taxon>
        <taxon>Dikarya</taxon>
        <taxon>Ascomycota</taxon>
        <taxon>Pezizomycotina</taxon>
        <taxon>Eurotiomycetes</taxon>
        <taxon>Eurotiomycetidae</taxon>
        <taxon>Eurotiales</taxon>
        <taxon>Aspergillaceae</taxon>
        <taxon>Penicillium</taxon>
    </lineage>
</organism>
<evidence type="ECO:0000313" key="1">
    <source>
        <dbReference type="EMBL" id="KAJ9490812.1"/>
    </source>
</evidence>
<sequence>MAKPICCDPKKAPRKAFMRVYLQVPIKNTEIQDPKTRSRQATTYTSPELTADQMVTRKDFSNAPKFPGYKVSTQDKLGLVPNGFVTWLAWEMVPGLRLNNKLGNDPYWTLSAVEREHVRLVFMEGLPQALEKGYGPYTPSLSRLVWHSQTDTLYVFYMLCFMSNRTNIFRSLQLLIMTKVFDVTYRRSSEMH</sequence>
<keyword evidence="2" id="KW-1185">Reference proteome</keyword>
<name>A0AAI9XBF9_PENTH</name>
<gene>
    <name evidence="1" type="ORF">VN97_g2433</name>
</gene>
<protein>
    <submittedName>
        <fullName evidence="1">Uncharacterized protein</fullName>
    </submittedName>
</protein>
<comment type="caution">
    <text evidence="1">The sequence shown here is derived from an EMBL/GenBank/DDBJ whole genome shotgun (WGS) entry which is preliminary data.</text>
</comment>
<reference evidence="1" key="2">
    <citation type="journal article" date="2016" name="Fungal Biol.">
        <title>Ochratoxin A production by Penicillium thymicola.</title>
        <authorList>
            <person name="Nguyen H.D.T."/>
            <person name="McMullin D.R."/>
            <person name="Ponomareva E."/>
            <person name="Riley R."/>
            <person name="Pomraning K.R."/>
            <person name="Baker S.E."/>
            <person name="Seifert K.A."/>
        </authorList>
    </citation>
    <scope>NUCLEOTIDE SEQUENCE</scope>
    <source>
        <strain evidence="1">DAOM 180753</strain>
    </source>
</reference>
<dbReference type="AlphaFoldDB" id="A0AAI9XBF9"/>